<dbReference type="STRING" id="161767.ENSAPEP00000017909"/>
<dbReference type="Gene3D" id="1.10.287.950">
    <property type="entry name" value="Methyl-accepting chemotaxis protein"/>
    <property type="match status" value="1"/>
</dbReference>
<feature type="compositionally biased region" description="Low complexity" evidence="1">
    <location>
        <begin position="280"/>
        <end position="300"/>
    </location>
</feature>
<protein>
    <submittedName>
        <fullName evidence="2">Uncharacterized protein</fullName>
    </submittedName>
</protein>
<dbReference type="Ensembl" id="ENSAPET00000018410.1">
    <property type="protein sequence ID" value="ENSAPEP00000017909.1"/>
    <property type="gene ID" value="ENSAPEG00000012804.1"/>
</dbReference>
<keyword evidence="3" id="KW-1185">Reference proteome</keyword>
<name>A0A3P8SZ01_AMPPE</name>
<feature type="region of interest" description="Disordered" evidence="1">
    <location>
        <begin position="280"/>
        <end position="306"/>
    </location>
</feature>
<reference evidence="2" key="2">
    <citation type="submission" date="2025-08" db="UniProtKB">
        <authorList>
            <consortium name="Ensembl"/>
        </authorList>
    </citation>
    <scope>IDENTIFICATION</scope>
</reference>
<organism evidence="2 3">
    <name type="scientific">Amphiprion percula</name>
    <name type="common">Orange clownfish</name>
    <name type="synonym">Lutjanus percula</name>
    <dbReference type="NCBI Taxonomy" id="161767"/>
    <lineage>
        <taxon>Eukaryota</taxon>
        <taxon>Metazoa</taxon>
        <taxon>Chordata</taxon>
        <taxon>Craniata</taxon>
        <taxon>Vertebrata</taxon>
        <taxon>Euteleostomi</taxon>
        <taxon>Actinopterygii</taxon>
        <taxon>Neopterygii</taxon>
        <taxon>Teleostei</taxon>
        <taxon>Neoteleostei</taxon>
        <taxon>Acanthomorphata</taxon>
        <taxon>Ovalentaria</taxon>
        <taxon>Pomacentridae</taxon>
        <taxon>Amphiprion</taxon>
    </lineage>
</organism>
<evidence type="ECO:0000313" key="3">
    <source>
        <dbReference type="Proteomes" id="UP000265080"/>
    </source>
</evidence>
<evidence type="ECO:0000256" key="1">
    <source>
        <dbReference type="SAM" id="MobiDB-lite"/>
    </source>
</evidence>
<proteinExistence type="predicted"/>
<sequence length="452" mass="47404">TDKFTLSITKISHVIPFHNTKNINPTTLTSSIDCLLDIHNQSTPDELVSHYNTGLHDILSSLATLKTRSGCCQLTRLTRAQQSLGQGIGQLTRALKSLGQGIGQLTRLTRAQQSLGQGIGQLTRALKSLGQGIGQLTRALKSLGQGIGQLTRLTRAQQSLGQGIGQLTRALQSLGQGIGQLTRAVQSLGQGIGQLTRALQSLGQGIGQLTRAQQSLGQGIGQLTRAVLRRRRRRGVAVEPRWLLRSGEVWALGSSEASAALGGSGGTSVALGGGGRTSAAFGGSGRTSAARGSGGRTSAALGGGGRTSAALGGGEVWGLREPLFLLEDLLEGGSSGYWGPGSGGELIWLGWKLSSPSALSSRKEHRSLEEMEMGGDWELRCRGPRFRPELGLKARRVPSKEDLLQTSSRGLGETGSAGKLVGWGLAGGMQVEYVAEVGWFTKGKGEFRNSKT</sequence>
<accession>A0A3P8SZ01</accession>
<reference evidence="2 3" key="1">
    <citation type="submission" date="2018-03" db="EMBL/GenBank/DDBJ databases">
        <title>Finding Nemo's genes: A chromosome-scale reference assembly of the genome of the orange clownfish Amphiprion percula.</title>
        <authorList>
            <person name="Lehmann R."/>
        </authorList>
    </citation>
    <scope>NUCLEOTIDE SEQUENCE</scope>
</reference>
<reference evidence="2" key="3">
    <citation type="submission" date="2025-09" db="UniProtKB">
        <authorList>
            <consortium name="Ensembl"/>
        </authorList>
    </citation>
    <scope>IDENTIFICATION</scope>
</reference>
<dbReference type="Proteomes" id="UP000265080">
    <property type="component" value="Chromosome 24"/>
</dbReference>
<evidence type="ECO:0000313" key="2">
    <source>
        <dbReference type="Ensembl" id="ENSAPEP00000017909.1"/>
    </source>
</evidence>
<dbReference type="AlphaFoldDB" id="A0A3P8SZ01"/>